<dbReference type="EMBL" id="JAJHJB010000037">
    <property type="protein sequence ID" value="MCC5467625.1"/>
    <property type="molecule type" value="Genomic_DNA"/>
</dbReference>
<gene>
    <name evidence="1" type="ORF">LMF89_20020</name>
</gene>
<dbReference type="RefSeq" id="WP_229536592.1">
    <property type="nucleotide sequence ID" value="NZ_JAJHJB010000037.1"/>
</dbReference>
<dbReference type="Proteomes" id="UP001165492">
    <property type="component" value="Unassembled WGS sequence"/>
</dbReference>
<dbReference type="PANTHER" id="PTHR35861">
    <property type="match status" value="1"/>
</dbReference>
<organism evidence="1 2">
    <name type="scientific">Pelosinus baikalensis</name>
    <dbReference type="NCBI Taxonomy" id="2892015"/>
    <lineage>
        <taxon>Bacteria</taxon>
        <taxon>Bacillati</taxon>
        <taxon>Bacillota</taxon>
        <taxon>Negativicutes</taxon>
        <taxon>Selenomonadales</taxon>
        <taxon>Sporomusaceae</taxon>
        <taxon>Pelosinus</taxon>
    </lineage>
</organism>
<evidence type="ECO:0000313" key="2">
    <source>
        <dbReference type="Proteomes" id="UP001165492"/>
    </source>
</evidence>
<keyword evidence="2" id="KW-1185">Reference proteome</keyword>
<dbReference type="PANTHER" id="PTHR35861:SF2">
    <property type="entry name" value="FELS-2 PROPHAGE PROTEIN"/>
    <property type="match status" value="1"/>
</dbReference>
<reference evidence="1" key="1">
    <citation type="submission" date="2021-11" db="EMBL/GenBank/DDBJ databases">
        <title>Description of a new species Pelosinus isolated from the bottom sediments of Lake Baikal.</title>
        <authorList>
            <person name="Zakharyuk A."/>
        </authorList>
    </citation>
    <scope>NUCLEOTIDE SEQUENCE</scope>
    <source>
        <strain evidence="1">Bkl1</strain>
    </source>
</reference>
<sequence length="486" mass="52633">MAYRHGIYVSEIPTAIVPPVSASAGLPVVFGTAPVNLAADPTGITNVPTLCYTYQEAVAVFGYSKDWEKYTLCEFMKSQFALYAVGPVVFINVLDPAVHKKVVENANTTMTNGVAKIKSTEVLLASLVVKLTAVGQSLVKDTDYTAAFNDEAEVIVTRIEGGDIPEAQASILCSYNEIDPSAVNTDDIVGGIDIITGDPEGLELVNRVFPLFRLIPGQIVAPGWSHHPAVAAVMNAKAGNINGHFKAIAVTDADSSSGGADQYTKVAAWKNDNNYMSPRQIVCWPKVKLGDDHYHLSTQAAGRMCLTDSDNSDVPYKSPSNKSIQANGAMVASGKAVALDPEQAAYLNGQGIVTALNFIGGWKLWGNRTGVYPASSDPKDAFIPVRRMFDWIGNTLVQTFWSKIDEPTNRLLIDTVMDSANIWFNGLAARQMILGGRVEFLSSENPTTDLIDGIIKFHVYVTPPGPGREMDFIMEYDVNYMSTLFE</sequence>
<protein>
    <submittedName>
        <fullName evidence="1">Phage tail sheath family protein</fullName>
    </submittedName>
</protein>
<evidence type="ECO:0000313" key="1">
    <source>
        <dbReference type="EMBL" id="MCC5467625.1"/>
    </source>
</evidence>
<name>A0ABS8HWT2_9FIRM</name>
<dbReference type="InterPro" id="IPR052042">
    <property type="entry name" value="Tail_sheath_structural"/>
</dbReference>
<comment type="caution">
    <text evidence="1">The sequence shown here is derived from an EMBL/GenBank/DDBJ whole genome shotgun (WGS) entry which is preliminary data.</text>
</comment>
<accession>A0ABS8HWT2</accession>
<proteinExistence type="predicted"/>